<keyword evidence="8" id="KW-0547">Nucleotide-binding</keyword>
<evidence type="ECO:0000256" key="8">
    <source>
        <dbReference type="PIRSR" id="PIRSR000183-3"/>
    </source>
</evidence>
<evidence type="ECO:0000256" key="2">
    <source>
        <dbReference type="ARBA" id="ARBA00012897"/>
    </source>
</evidence>
<sequence>MRVGVPSEIKPGEHRVGLTPTAVREYVAHGHQVLVQQGAGLGAGYADEAYVKAGASIAPDADAVFSGAEMIVKVKEPQKVEWERLTQRHILFTYLHLAPDPAQTEGLLKSGCAAIAYETVTDAKGGLPLLAPMSEVAGRIAVFSAAETLLKHNGGMGLLLCGVPGVPPARVAVLGGGVVGSNAARMAAGLGAEVVVLERSIPRMRELDDLYQGRILTRYSTLDAVEEEILKADVVIGAVLTAGAAAPKLVRREHLSRMKPGSVLVDVSIDQGGCFETSHPTTHAEPTYTVDGVVHYCVANMPGAAPRTSSDALGNATLPFGLALADKGLDALEDNVHLARGLNVLGGKLTHPAVAQALVKDFVDPFGVWGGSKL</sequence>
<dbReference type="GO" id="GO:0000286">
    <property type="term" value="F:alanine dehydrogenase activity"/>
    <property type="evidence" value="ECO:0007669"/>
    <property type="project" value="UniProtKB-UniRule"/>
</dbReference>
<dbReference type="PANTHER" id="PTHR42795">
    <property type="entry name" value="ALANINE DEHYDROGENASE"/>
    <property type="match status" value="1"/>
</dbReference>
<evidence type="ECO:0000256" key="5">
    <source>
        <dbReference type="PIRNR" id="PIRNR000183"/>
    </source>
</evidence>
<dbReference type="InterPro" id="IPR036291">
    <property type="entry name" value="NAD(P)-bd_dom_sf"/>
</dbReference>
<proteinExistence type="inferred from homology"/>
<feature type="binding site" evidence="8">
    <location>
        <position position="220"/>
    </location>
    <ligand>
        <name>NAD(+)</name>
        <dbReference type="ChEBI" id="CHEBI:57540"/>
    </ligand>
</feature>
<dbReference type="RefSeq" id="WP_101720324.1">
    <property type="nucleotide sequence ID" value="NZ_PJRS01000049.1"/>
</dbReference>
<dbReference type="Gene3D" id="3.40.50.720">
    <property type="entry name" value="NAD(P)-binding Rossmann-like Domain"/>
    <property type="match status" value="2"/>
</dbReference>
<dbReference type="PIRSF" id="PIRSF000183">
    <property type="entry name" value="Alanine_dh"/>
    <property type="match status" value="1"/>
</dbReference>
<evidence type="ECO:0000256" key="4">
    <source>
        <dbReference type="ARBA" id="ARBA00023027"/>
    </source>
</evidence>
<evidence type="ECO:0000313" key="11">
    <source>
        <dbReference type="EMBL" id="PLR18604.1"/>
    </source>
</evidence>
<evidence type="ECO:0000259" key="9">
    <source>
        <dbReference type="SMART" id="SM01002"/>
    </source>
</evidence>
<dbReference type="CDD" id="cd05305">
    <property type="entry name" value="L-AlaDH"/>
    <property type="match status" value="1"/>
</dbReference>
<accession>A0A2N5CXS5</accession>
<feature type="binding site" evidence="8">
    <location>
        <begin position="298"/>
        <end position="301"/>
    </location>
    <ligand>
        <name>NAD(+)</name>
        <dbReference type="ChEBI" id="CHEBI:57540"/>
    </ligand>
</feature>
<comment type="similarity">
    <text evidence="1 5">Belongs to the AlaDH/PNT family.</text>
</comment>
<comment type="caution">
    <text evidence="11">The sequence shown here is derived from an EMBL/GenBank/DDBJ whole genome shotgun (WGS) entry which is preliminary data.</text>
</comment>
<dbReference type="GO" id="GO:0000166">
    <property type="term" value="F:nucleotide binding"/>
    <property type="evidence" value="ECO:0007669"/>
    <property type="project" value="UniProtKB-KW"/>
</dbReference>
<dbReference type="SMART" id="SM01002">
    <property type="entry name" value="AlaDh_PNT_C"/>
    <property type="match status" value="1"/>
</dbReference>
<keyword evidence="4 5" id="KW-0520">NAD</keyword>
<feature type="binding site" evidence="7">
    <location>
        <position position="75"/>
    </location>
    <ligand>
        <name>substrate</name>
    </ligand>
</feature>
<comment type="catalytic activity">
    <reaction evidence="5">
        <text>L-alanine + NAD(+) + H2O = pyruvate + NH4(+) + NADH + H(+)</text>
        <dbReference type="Rhea" id="RHEA:18405"/>
        <dbReference type="ChEBI" id="CHEBI:15361"/>
        <dbReference type="ChEBI" id="CHEBI:15377"/>
        <dbReference type="ChEBI" id="CHEBI:15378"/>
        <dbReference type="ChEBI" id="CHEBI:28938"/>
        <dbReference type="ChEBI" id="CHEBI:57540"/>
        <dbReference type="ChEBI" id="CHEBI:57945"/>
        <dbReference type="ChEBI" id="CHEBI:57972"/>
        <dbReference type="EC" id="1.4.1.1"/>
    </reaction>
</comment>
<keyword evidence="12" id="KW-1185">Reference proteome</keyword>
<evidence type="ECO:0000256" key="6">
    <source>
        <dbReference type="PIRSR" id="PIRSR000183-1"/>
    </source>
</evidence>
<feature type="active site" description="Proton donor/acceptor" evidence="6">
    <location>
        <position position="270"/>
    </location>
</feature>
<feature type="active site" description="Proton donor/acceptor" evidence="6">
    <location>
        <position position="96"/>
    </location>
</feature>
<dbReference type="AlphaFoldDB" id="A0A2N5CXS5"/>
<feature type="binding site" evidence="8">
    <location>
        <position position="203"/>
    </location>
    <ligand>
        <name>NAD(+)</name>
        <dbReference type="ChEBI" id="CHEBI:57540"/>
    </ligand>
</feature>
<feature type="binding site" evidence="7">
    <location>
        <position position="15"/>
    </location>
    <ligand>
        <name>substrate</name>
    </ligand>
</feature>
<dbReference type="InterPro" id="IPR008143">
    <property type="entry name" value="Ala_DH/PNT_CS2"/>
</dbReference>
<dbReference type="Pfam" id="PF01262">
    <property type="entry name" value="AlaDh_PNT_C"/>
    <property type="match status" value="1"/>
</dbReference>
<dbReference type="SUPFAM" id="SSF52283">
    <property type="entry name" value="Formate/glycerate dehydrogenase catalytic domain-like"/>
    <property type="match status" value="1"/>
</dbReference>
<evidence type="ECO:0000256" key="1">
    <source>
        <dbReference type="ARBA" id="ARBA00005689"/>
    </source>
</evidence>
<reference evidence="11 12" key="1">
    <citation type="submission" date="2017-12" db="EMBL/GenBank/DDBJ databases">
        <title>The genome sequence of Caulobacter sp. 410.</title>
        <authorList>
            <person name="Gao J."/>
            <person name="Mao X."/>
            <person name="Sun J."/>
        </authorList>
    </citation>
    <scope>NUCLEOTIDE SEQUENCE [LARGE SCALE GENOMIC DNA]</scope>
    <source>
        <strain evidence="11 12">410</strain>
    </source>
</reference>
<feature type="domain" description="Alanine dehydrogenase/pyridine nucleotide transhydrogenase N-terminal" evidence="10">
    <location>
        <begin position="4"/>
        <end position="137"/>
    </location>
</feature>
<dbReference type="InterPro" id="IPR007698">
    <property type="entry name" value="AlaDH/PNT_NAD(H)-bd"/>
</dbReference>
<keyword evidence="3 5" id="KW-0560">Oxidoreductase</keyword>
<feature type="binding site" evidence="8">
    <location>
        <begin position="239"/>
        <end position="240"/>
    </location>
    <ligand>
        <name>NAD(+)</name>
        <dbReference type="ChEBI" id="CHEBI:57540"/>
    </ligand>
</feature>
<dbReference type="Proteomes" id="UP000234479">
    <property type="component" value="Unassembled WGS sequence"/>
</dbReference>
<evidence type="ECO:0000313" key="12">
    <source>
        <dbReference type="Proteomes" id="UP000234479"/>
    </source>
</evidence>
<evidence type="ECO:0000256" key="7">
    <source>
        <dbReference type="PIRSR" id="PIRSR000183-2"/>
    </source>
</evidence>
<dbReference type="SUPFAM" id="SSF51735">
    <property type="entry name" value="NAD(P)-binding Rossmann-fold domains"/>
    <property type="match status" value="1"/>
</dbReference>
<dbReference type="SMART" id="SM01003">
    <property type="entry name" value="AlaDh_PNT_N"/>
    <property type="match status" value="1"/>
</dbReference>
<feature type="binding site" evidence="8">
    <location>
        <position position="134"/>
    </location>
    <ligand>
        <name>NAD(+)</name>
        <dbReference type="ChEBI" id="CHEBI:57540"/>
    </ligand>
</feature>
<dbReference type="PROSITE" id="PS00837">
    <property type="entry name" value="ALADH_PNT_2"/>
    <property type="match status" value="1"/>
</dbReference>
<dbReference type="InterPro" id="IPR008141">
    <property type="entry name" value="Ala_DH"/>
</dbReference>
<dbReference type="Pfam" id="PF05222">
    <property type="entry name" value="AlaDh_PNT_N"/>
    <property type="match status" value="1"/>
</dbReference>
<dbReference type="GO" id="GO:0005886">
    <property type="term" value="C:plasma membrane"/>
    <property type="evidence" value="ECO:0007669"/>
    <property type="project" value="TreeGrafter"/>
</dbReference>
<gene>
    <name evidence="11" type="primary">ald</name>
    <name evidence="11" type="ORF">SGCZBJ_23390</name>
</gene>
<organism evidence="11 12">
    <name type="scientific">Caulobacter zeae</name>
    <dbReference type="NCBI Taxonomy" id="2055137"/>
    <lineage>
        <taxon>Bacteria</taxon>
        <taxon>Pseudomonadati</taxon>
        <taxon>Pseudomonadota</taxon>
        <taxon>Alphaproteobacteria</taxon>
        <taxon>Caulobacterales</taxon>
        <taxon>Caulobacteraceae</taxon>
        <taxon>Caulobacter</taxon>
    </lineage>
</organism>
<dbReference type="OrthoDB" id="9804592at2"/>
<feature type="domain" description="Alanine dehydrogenase/pyridine nucleotide transhydrogenase NAD(H)-binding" evidence="9">
    <location>
        <begin position="149"/>
        <end position="297"/>
    </location>
</feature>
<dbReference type="EMBL" id="PJRS01000049">
    <property type="protein sequence ID" value="PLR18604.1"/>
    <property type="molecule type" value="Genomic_DNA"/>
</dbReference>
<dbReference type="InterPro" id="IPR007886">
    <property type="entry name" value="AlaDH/PNT_N"/>
</dbReference>
<protein>
    <recommendedName>
        <fullName evidence="2 5">Alanine dehydrogenase</fullName>
        <ecNumber evidence="2 5">1.4.1.1</ecNumber>
    </recommendedName>
</protein>
<dbReference type="EC" id="1.4.1.1" evidence="2 5"/>
<dbReference type="NCBIfam" id="TIGR00518">
    <property type="entry name" value="alaDH"/>
    <property type="match status" value="1"/>
</dbReference>
<dbReference type="FunFam" id="3.40.50.720:FF:000049">
    <property type="entry name" value="Alanine dehydrogenase"/>
    <property type="match status" value="1"/>
</dbReference>
<name>A0A2N5CXS5_9CAUL</name>
<dbReference type="PANTHER" id="PTHR42795:SF1">
    <property type="entry name" value="ALANINE DEHYDROGENASE"/>
    <property type="match status" value="1"/>
</dbReference>
<feature type="binding site" evidence="8">
    <location>
        <begin position="267"/>
        <end position="270"/>
    </location>
    <ligand>
        <name>NAD(+)</name>
        <dbReference type="ChEBI" id="CHEBI:57540"/>
    </ligand>
</feature>
<dbReference type="GO" id="GO:0042853">
    <property type="term" value="P:L-alanine catabolic process"/>
    <property type="evidence" value="ECO:0007669"/>
    <property type="project" value="InterPro"/>
</dbReference>
<evidence type="ECO:0000259" key="10">
    <source>
        <dbReference type="SMART" id="SM01003"/>
    </source>
</evidence>
<evidence type="ECO:0000256" key="3">
    <source>
        <dbReference type="ARBA" id="ARBA00023002"/>
    </source>
</evidence>